<dbReference type="AlphaFoldDB" id="A0A149W312"/>
<dbReference type="Gene3D" id="3.30.450.20">
    <property type="entry name" value="PAS domain"/>
    <property type="match status" value="1"/>
</dbReference>
<dbReference type="GO" id="GO:0071111">
    <property type="term" value="F:cyclic-guanylate-specific phosphodiesterase activity"/>
    <property type="evidence" value="ECO:0007669"/>
    <property type="project" value="UniProtKB-EC"/>
</dbReference>
<dbReference type="SUPFAM" id="SSF55073">
    <property type="entry name" value="Nucleotide cyclase"/>
    <property type="match status" value="1"/>
</dbReference>
<comment type="caution">
    <text evidence="4">The sequence shown here is derived from an EMBL/GenBank/DDBJ whole genome shotgun (WGS) entry which is preliminary data.</text>
</comment>
<feature type="domain" description="EAL" evidence="2">
    <location>
        <begin position="303"/>
        <end position="555"/>
    </location>
</feature>
<dbReference type="SMART" id="SM00052">
    <property type="entry name" value="EAL"/>
    <property type="match status" value="1"/>
</dbReference>
<dbReference type="InterPro" id="IPR043128">
    <property type="entry name" value="Rev_trsase/Diguanyl_cyclase"/>
</dbReference>
<protein>
    <submittedName>
        <fullName evidence="4">Cyclic di-GMP phosphodiesterase Gmr</fullName>
        <ecNumber evidence="4">3.1.4.52</ecNumber>
    </submittedName>
</protein>
<dbReference type="Pfam" id="PF13426">
    <property type="entry name" value="PAS_9"/>
    <property type="match status" value="1"/>
</dbReference>
<name>A0A149W312_9PROT</name>
<dbReference type="PANTHER" id="PTHR44757">
    <property type="entry name" value="DIGUANYLATE CYCLASE DGCP"/>
    <property type="match status" value="1"/>
</dbReference>
<dbReference type="SUPFAM" id="SSF55785">
    <property type="entry name" value="PYP-like sensor domain (PAS domain)"/>
    <property type="match status" value="1"/>
</dbReference>
<dbReference type="InterPro" id="IPR035965">
    <property type="entry name" value="PAS-like_dom_sf"/>
</dbReference>
<dbReference type="Pfam" id="PF00990">
    <property type="entry name" value="GGDEF"/>
    <property type="match status" value="1"/>
</dbReference>
<dbReference type="PROSITE" id="PS50887">
    <property type="entry name" value="GGDEF"/>
    <property type="match status" value="1"/>
</dbReference>
<evidence type="ECO:0000259" key="2">
    <source>
        <dbReference type="PROSITE" id="PS50883"/>
    </source>
</evidence>
<dbReference type="InterPro" id="IPR001633">
    <property type="entry name" value="EAL_dom"/>
</dbReference>
<dbReference type="EC" id="3.1.4.52" evidence="4"/>
<dbReference type="Proteomes" id="UP000075653">
    <property type="component" value="Unassembled WGS sequence"/>
</dbReference>
<dbReference type="PANTHER" id="PTHR44757:SF2">
    <property type="entry name" value="BIOFILM ARCHITECTURE MAINTENANCE PROTEIN MBAA"/>
    <property type="match status" value="1"/>
</dbReference>
<dbReference type="CDD" id="cd01949">
    <property type="entry name" value="GGDEF"/>
    <property type="match status" value="1"/>
</dbReference>
<dbReference type="OrthoDB" id="8588402at2"/>
<dbReference type="SMART" id="SM00267">
    <property type="entry name" value="GGDEF"/>
    <property type="match status" value="1"/>
</dbReference>
<dbReference type="InterPro" id="IPR052155">
    <property type="entry name" value="Biofilm_reg_signaling"/>
</dbReference>
<sequence>MSLNLRQVAQVLAGANDALIITDGEGRIQDTNAAHARLTGYTQDEVIGKNLFRIHGGLSCPDTYKSVWRGIKQNQNWLGEISNRRKTGEVYTENFSLCAISDSEGKTQNFIAVMSDLSDNLDLDSVAWKRANYDYVTGLPNRQLFLERLDQEIKKYRRNGAPMALLLLDLDRFKEVNDTLGHMKGDVLLEEAARRICRVLRETDTVSRLGGDEFAIILPECALLHVQQAAHDITEALAQPFDLGDGDRCFISASVGIALYPDNAEDRNTLVKHADQAMYSAKAEGRNRFHFFLPAMQQEAQTKMILTNDLRLAAHRGELSVHYQPILDLEDGRLEKVEALLRWSHPGRGEVGPQVFIPLAEASGLIHEIGNWLSFQVISHIAQWQKRFGQIIQVSVNRSPIQFDQGDALWLKQLAGLGLPGNCITVEITEGMLLKKSERIQQSFLDYRNHGIEVSIDDFGTGFSALSYLKQFDIDYLKIDRSFISEITVDESDKALTEAIIVMAHKLGIKTIAEGVETRAQHDMLRLFGCDYAQGFWYSRPVPASAFETILGRTQTEDGSFFFHRA</sequence>
<keyword evidence="4" id="KW-0378">Hydrolase</keyword>
<feature type="domain" description="PAS" evidence="1">
    <location>
        <begin position="4"/>
        <end position="52"/>
    </location>
</feature>
<gene>
    <name evidence="4" type="primary">gmr_2</name>
    <name evidence="4" type="ORF">FEMY_00810</name>
</gene>
<dbReference type="InterPro" id="IPR029787">
    <property type="entry name" value="Nucleotide_cyclase"/>
</dbReference>
<accession>A0A149W312</accession>
<dbReference type="STRING" id="1789004.FEMY_00810"/>
<evidence type="ECO:0000313" key="4">
    <source>
        <dbReference type="EMBL" id="KXW59434.1"/>
    </source>
</evidence>
<proteinExistence type="predicted"/>
<feature type="domain" description="GGDEF" evidence="3">
    <location>
        <begin position="161"/>
        <end position="294"/>
    </location>
</feature>
<dbReference type="NCBIfam" id="TIGR00254">
    <property type="entry name" value="GGDEF"/>
    <property type="match status" value="1"/>
</dbReference>
<reference evidence="4 5" key="1">
    <citation type="submission" date="2016-01" db="EMBL/GenBank/DDBJ databases">
        <title>Genome sequence of the acidophilic iron oxidising Ferrovum strain Z-31.</title>
        <authorList>
            <person name="Poehlein A."/>
            <person name="Ullrich S.R."/>
            <person name="Schloemann M."/>
            <person name="Muehling M."/>
            <person name="Daniel R."/>
        </authorList>
    </citation>
    <scope>NUCLEOTIDE SEQUENCE [LARGE SCALE GENOMIC DNA]</scope>
    <source>
        <strain evidence="4 5">Z-31</strain>
    </source>
</reference>
<dbReference type="CDD" id="cd00130">
    <property type="entry name" value="PAS"/>
    <property type="match status" value="1"/>
</dbReference>
<keyword evidence="5" id="KW-1185">Reference proteome</keyword>
<dbReference type="SMART" id="SM00091">
    <property type="entry name" value="PAS"/>
    <property type="match status" value="1"/>
</dbReference>
<dbReference type="InterPro" id="IPR035919">
    <property type="entry name" value="EAL_sf"/>
</dbReference>
<dbReference type="Pfam" id="PF00563">
    <property type="entry name" value="EAL"/>
    <property type="match status" value="1"/>
</dbReference>
<dbReference type="Gene3D" id="3.20.20.450">
    <property type="entry name" value="EAL domain"/>
    <property type="match status" value="1"/>
</dbReference>
<dbReference type="RefSeq" id="WP_051862279.1">
    <property type="nucleotide sequence ID" value="NZ_CP053676.1"/>
</dbReference>
<evidence type="ECO:0000259" key="3">
    <source>
        <dbReference type="PROSITE" id="PS50887"/>
    </source>
</evidence>
<dbReference type="PROSITE" id="PS50112">
    <property type="entry name" value="PAS"/>
    <property type="match status" value="1"/>
</dbReference>
<dbReference type="GeneID" id="301709430"/>
<dbReference type="SUPFAM" id="SSF141868">
    <property type="entry name" value="EAL domain-like"/>
    <property type="match status" value="1"/>
</dbReference>
<dbReference type="InterPro" id="IPR000014">
    <property type="entry name" value="PAS"/>
</dbReference>
<dbReference type="PATRIC" id="fig|1789004.3.peg.80"/>
<dbReference type="CDD" id="cd01948">
    <property type="entry name" value="EAL"/>
    <property type="match status" value="1"/>
</dbReference>
<dbReference type="Gene3D" id="3.30.70.270">
    <property type="match status" value="1"/>
</dbReference>
<dbReference type="FunFam" id="3.30.70.270:FF:000001">
    <property type="entry name" value="Diguanylate cyclase domain protein"/>
    <property type="match status" value="1"/>
</dbReference>
<dbReference type="NCBIfam" id="TIGR00229">
    <property type="entry name" value="sensory_box"/>
    <property type="match status" value="1"/>
</dbReference>
<evidence type="ECO:0000259" key="1">
    <source>
        <dbReference type="PROSITE" id="PS50112"/>
    </source>
</evidence>
<evidence type="ECO:0000313" key="5">
    <source>
        <dbReference type="Proteomes" id="UP000075653"/>
    </source>
</evidence>
<organism evidence="4 5">
    <name type="scientific">Ferrovum myxofaciens</name>
    <dbReference type="NCBI Taxonomy" id="416213"/>
    <lineage>
        <taxon>Bacteria</taxon>
        <taxon>Pseudomonadati</taxon>
        <taxon>Pseudomonadota</taxon>
        <taxon>Betaproteobacteria</taxon>
        <taxon>Ferrovales</taxon>
        <taxon>Ferrovaceae</taxon>
        <taxon>Ferrovum</taxon>
    </lineage>
</organism>
<dbReference type="PROSITE" id="PS50883">
    <property type="entry name" value="EAL"/>
    <property type="match status" value="1"/>
</dbReference>
<dbReference type="InterPro" id="IPR000160">
    <property type="entry name" value="GGDEF_dom"/>
</dbReference>
<dbReference type="EMBL" id="LRRD01000001">
    <property type="protein sequence ID" value="KXW59434.1"/>
    <property type="molecule type" value="Genomic_DNA"/>
</dbReference>